<dbReference type="GeneID" id="20225880"/>
<accession>F0YIB0</accession>
<keyword evidence="3" id="KW-1185">Reference proteome</keyword>
<dbReference type="KEGG" id="aaf:AURANDRAFT_66647"/>
<protein>
    <recommendedName>
        <fullName evidence="4">FHA domain-containing protein</fullName>
    </recommendedName>
</protein>
<dbReference type="RefSeq" id="XP_009040098.1">
    <property type="nucleotide sequence ID" value="XM_009041850.1"/>
</dbReference>
<feature type="compositionally biased region" description="Low complexity" evidence="1">
    <location>
        <begin position="162"/>
        <end position="172"/>
    </location>
</feature>
<evidence type="ECO:0000313" key="3">
    <source>
        <dbReference type="Proteomes" id="UP000002729"/>
    </source>
</evidence>
<feature type="region of interest" description="Disordered" evidence="1">
    <location>
        <begin position="231"/>
        <end position="267"/>
    </location>
</feature>
<evidence type="ECO:0000313" key="2">
    <source>
        <dbReference type="EMBL" id="EGB05197.1"/>
    </source>
</evidence>
<evidence type="ECO:0000256" key="1">
    <source>
        <dbReference type="SAM" id="MobiDB-lite"/>
    </source>
</evidence>
<reference evidence="2 3" key="1">
    <citation type="journal article" date="2011" name="Proc. Natl. Acad. Sci. U.S.A.">
        <title>Niche of harmful alga Aureococcus anophagefferens revealed through ecogenomics.</title>
        <authorList>
            <person name="Gobler C.J."/>
            <person name="Berry D.L."/>
            <person name="Dyhrman S.T."/>
            <person name="Wilhelm S.W."/>
            <person name="Salamov A."/>
            <person name="Lobanov A.V."/>
            <person name="Zhang Y."/>
            <person name="Collier J.L."/>
            <person name="Wurch L.L."/>
            <person name="Kustka A.B."/>
            <person name="Dill B.D."/>
            <person name="Shah M."/>
            <person name="VerBerkmoes N.C."/>
            <person name="Kuo A."/>
            <person name="Terry A."/>
            <person name="Pangilinan J."/>
            <person name="Lindquist E.A."/>
            <person name="Lucas S."/>
            <person name="Paulsen I.T."/>
            <person name="Hattenrath-Lehmann T.K."/>
            <person name="Talmage S.C."/>
            <person name="Walker E.A."/>
            <person name="Koch F."/>
            <person name="Burson A.M."/>
            <person name="Marcoval M.A."/>
            <person name="Tang Y.Z."/>
            <person name="Lecleir G.R."/>
            <person name="Coyne K.J."/>
            <person name="Berg G.M."/>
            <person name="Bertrand E.M."/>
            <person name="Saito M.A."/>
            <person name="Gladyshev V.N."/>
            <person name="Grigoriev I.V."/>
        </authorList>
    </citation>
    <scope>NUCLEOTIDE SEQUENCE [LARGE SCALE GENOMIC DNA]</scope>
    <source>
        <strain evidence="3">CCMP 1984</strain>
    </source>
</reference>
<feature type="compositionally biased region" description="Polar residues" evidence="1">
    <location>
        <begin position="241"/>
        <end position="252"/>
    </location>
</feature>
<sequence>TRKRLSVRPDPSGSSEVMVEIEPHPHIREACTDHEFDREHATLCRRYCALCRCFVCARPPSLCSDWHGHSTAVSTSVVSQQKRALALRRSKQSNELAYEETLEARAFYYDVGSSRGSIISGKYARGRVRLRLGDAIIVGHTELLFCVQPPGWAAPLRTEMASSSDDSSGEESTPNRRKSLLKDIMKGTLAGVSSKRELGVDSDAINAMDNTAGNSGAVLDKADRLRRLSSLSSKRLPESAPASTISTPSNIPRNPPLAAQQRPDSGLAFLSRAPSQRAQSSFKWSSA</sequence>
<dbReference type="Proteomes" id="UP000002729">
    <property type="component" value="Unassembled WGS sequence"/>
</dbReference>
<evidence type="ECO:0008006" key="4">
    <source>
        <dbReference type="Google" id="ProtNLM"/>
    </source>
</evidence>
<name>F0YIB0_AURAN</name>
<gene>
    <name evidence="2" type="ORF">AURANDRAFT_66647</name>
</gene>
<dbReference type="EMBL" id="GL833143">
    <property type="protein sequence ID" value="EGB05197.1"/>
    <property type="molecule type" value="Genomic_DNA"/>
</dbReference>
<dbReference type="AlphaFoldDB" id="F0YIB0"/>
<proteinExistence type="predicted"/>
<feature type="non-terminal residue" evidence="2">
    <location>
        <position position="1"/>
    </location>
</feature>
<organism evidence="3">
    <name type="scientific">Aureococcus anophagefferens</name>
    <name type="common">Harmful bloom alga</name>
    <dbReference type="NCBI Taxonomy" id="44056"/>
    <lineage>
        <taxon>Eukaryota</taxon>
        <taxon>Sar</taxon>
        <taxon>Stramenopiles</taxon>
        <taxon>Ochrophyta</taxon>
        <taxon>Pelagophyceae</taxon>
        <taxon>Pelagomonadales</taxon>
        <taxon>Pelagomonadaceae</taxon>
        <taxon>Aureococcus</taxon>
    </lineage>
</organism>
<feature type="region of interest" description="Disordered" evidence="1">
    <location>
        <begin position="158"/>
        <end position="180"/>
    </location>
</feature>
<dbReference type="InParanoid" id="F0YIB0"/>